<protein>
    <submittedName>
        <fullName evidence="1">Uncharacterized protein</fullName>
    </submittedName>
</protein>
<proteinExistence type="predicted"/>
<dbReference type="EMBL" id="DS989850">
    <property type="protein sequence ID" value="EDX75062.1"/>
    <property type="molecule type" value="Genomic_DNA"/>
</dbReference>
<accession>B4VSL4</accession>
<name>B4VSL4_9CYAN</name>
<sequence>MANAQCQEIGIVRGEQGEQCRDVPWHVWEAGKAEGKEAFR</sequence>
<dbReference type="AlphaFoldDB" id="B4VSL4"/>
<dbReference type="Proteomes" id="UP000003835">
    <property type="component" value="Unassembled WGS sequence"/>
</dbReference>
<gene>
    <name evidence="1" type="ORF">MC7420_2066</name>
</gene>
<evidence type="ECO:0000313" key="1">
    <source>
        <dbReference type="EMBL" id="EDX75062.1"/>
    </source>
</evidence>
<reference evidence="1 2" key="1">
    <citation type="submission" date="2008-07" db="EMBL/GenBank/DDBJ databases">
        <authorList>
            <person name="Tandeau de Marsac N."/>
            <person name="Ferriera S."/>
            <person name="Johnson J."/>
            <person name="Kravitz S."/>
            <person name="Beeson K."/>
            <person name="Sutton G."/>
            <person name="Rogers Y.-H."/>
            <person name="Friedman R."/>
            <person name="Frazier M."/>
            <person name="Venter J.C."/>
        </authorList>
    </citation>
    <scope>NUCLEOTIDE SEQUENCE [LARGE SCALE GENOMIC DNA]</scope>
    <source>
        <strain evidence="1 2">PCC 7420</strain>
    </source>
</reference>
<evidence type="ECO:0000313" key="2">
    <source>
        <dbReference type="Proteomes" id="UP000003835"/>
    </source>
</evidence>
<organism evidence="1 2">
    <name type="scientific">Coleofasciculus chthonoplastes PCC 7420</name>
    <dbReference type="NCBI Taxonomy" id="118168"/>
    <lineage>
        <taxon>Bacteria</taxon>
        <taxon>Bacillati</taxon>
        <taxon>Cyanobacteriota</taxon>
        <taxon>Cyanophyceae</taxon>
        <taxon>Coleofasciculales</taxon>
        <taxon>Coleofasciculaceae</taxon>
        <taxon>Coleofasciculus</taxon>
    </lineage>
</organism>
<dbReference type="HOGENOM" id="CLU_3287869_0_0_3"/>
<dbReference type="STRING" id="118168.MC7420_2066"/>
<keyword evidence="2" id="KW-1185">Reference proteome</keyword>